<feature type="compositionally biased region" description="Polar residues" evidence="1">
    <location>
        <begin position="223"/>
        <end position="239"/>
    </location>
</feature>
<gene>
    <name evidence="2" type="ORF">EAH_00066390</name>
</gene>
<keyword evidence="3" id="KW-1185">Reference proteome</keyword>
<protein>
    <submittedName>
        <fullName evidence="2">Uncharacterized protein</fullName>
    </submittedName>
</protein>
<feature type="region of interest" description="Disordered" evidence="1">
    <location>
        <begin position="29"/>
        <end position="50"/>
    </location>
</feature>
<evidence type="ECO:0000313" key="2">
    <source>
        <dbReference type="EMBL" id="CDI77876.1"/>
    </source>
</evidence>
<name>U6GC76_EIMAC</name>
<organism evidence="2 3">
    <name type="scientific">Eimeria acervulina</name>
    <name type="common">Coccidian parasite</name>
    <dbReference type="NCBI Taxonomy" id="5801"/>
    <lineage>
        <taxon>Eukaryota</taxon>
        <taxon>Sar</taxon>
        <taxon>Alveolata</taxon>
        <taxon>Apicomplexa</taxon>
        <taxon>Conoidasida</taxon>
        <taxon>Coccidia</taxon>
        <taxon>Eucoccidiorida</taxon>
        <taxon>Eimeriorina</taxon>
        <taxon>Eimeriidae</taxon>
        <taxon>Eimeria</taxon>
    </lineage>
</organism>
<sequence length="459" mass="47991">MECNTIKTASFARRLDSIWGDGKCRVSDPSITDSHDDTSLDNQQDSEGPGIQLLLGPTPADELTADIVHADFAPSVEVTAGASAPLFLAETAEQVTADGEEAGPNGRGEDASDEGHWVGLLILEVPLDDGPLQPASPLDPGLLAFIDAVLLGSEVPLAESALPPADEPQNSELLNRSAGSWTATSAAASGLDGRASSSTVQEELAEPSWVPRTSRRNRRQKTIDNQKPSPRPSTPQNVPSGSAADAAGGSGLDGSRPSSNVRENPSKRRPVPIILRRGRKRRIGDEQEPSPDPSTPQNISDGSAEVALGASGPGGRAPSNTVDEGPSVPSPTAKRPRGRRKQRFSVRQEPDPGPPTPQIMPRDSFANRVSWIASAGTRAGGGVSFQQYDPTAVISSSDDPSTVPQLLLPARIMETAAVLLPENGGFFPNAEVLNQVLWEVPSVDPSASPHSSSPGDTSA</sequence>
<dbReference type="GeneID" id="25274709"/>
<dbReference type="AlphaFoldDB" id="U6GC76"/>
<evidence type="ECO:0000256" key="1">
    <source>
        <dbReference type="SAM" id="MobiDB-lite"/>
    </source>
</evidence>
<dbReference type="Proteomes" id="UP000018050">
    <property type="component" value="Unassembled WGS sequence"/>
</dbReference>
<dbReference type="RefSeq" id="XP_013251826.1">
    <property type="nucleotide sequence ID" value="XM_013396372.1"/>
</dbReference>
<reference evidence="2" key="2">
    <citation type="submission" date="2013-10" db="EMBL/GenBank/DDBJ databases">
        <authorList>
            <person name="Aslett M."/>
        </authorList>
    </citation>
    <scope>NUCLEOTIDE SEQUENCE</scope>
    <source>
        <strain evidence="2">Houghton</strain>
    </source>
</reference>
<feature type="region of interest" description="Disordered" evidence="1">
    <location>
        <begin position="185"/>
        <end position="365"/>
    </location>
</feature>
<feature type="compositionally biased region" description="Basic residues" evidence="1">
    <location>
        <begin position="334"/>
        <end position="344"/>
    </location>
</feature>
<accession>U6GC76</accession>
<dbReference type="EMBL" id="HG670758">
    <property type="protein sequence ID" value="CDI77876.1"/>
    <property type="molecule type" value="Genomic_DNA"/>
</dbReference>
<evidence type="ECO:0000313" key="3">
    <source>
        <dbReference type="Proteomes" id="UP000018050"/>
    </source>
</evidence>
<proteinExistence type="predicted"/>
<reference evidence="2" key="1">
    <citation type="submission" date="2013-10" db="EMBL/GenBank/DDBJ databases">
        <title>Genomic analysis of the causative agents of coccidiosis in chickens.</title>
        <authorList>
            <person name="Reid A.J."/>
            <person name="Blake D."/>
            <person name="Billington K."/>
            <person name="Browne H."/>
            <person name="Dunn M."/>
            <person name="Hung S."/>
            <person name="Kawahara F."/>
            <person name="Miranda-Saavedra D."/>
            <person name="Mourier T."/>
            <person name="Nagra H."/>
            <person name="Otto T.D."/>
            <person name="Rawlings N."/>
            <person name="Sanchez A."/>
            <person name="Sanders M."/>
            <person name="Subramaniam C."/>
            <person name="Tay Y."/>
            <person name="Dear P."/>
            <person name="Doerig C."/>
            <person name="Gruber A."/>
            <person name="Parkinson J."/>
            <person name="Shirley M."/>
            <person name="Wan K.L."/>
            <person name="Berriman M."/>
            <person name="Tomley F."/>
            <person name="Pain A."/>
        </authorList>
    </citation>
    <scope>NUCLEOTIDE SEQUENCE</scope>
    <source>
        <strain evidence="2">Houghton</strain>
    </source>
</reference>
<dbReference type="VEuPathDB" id="ToxoDB:EAH_00066390"/>